<name>A0A383CKE4_9ZZZZ</name>
<dbReference type="GO" id="GO:0005886">
    <property type="term" value="C:plasma membrane"/>
    <property type="evidence" value="ECO:0007669"/>
    <property type="project" value="TreeGrafter"/>
</dbReference>
<sequence length="162" mass="18784">SFNEAGERLTEAIKLIKIYNSSKIIFSGGSGSLNANTLTHAFVAKKFFLEMEIDINKVFFESKSNNTYENILFSKNIINPKKNEKWLLVTSSFHMTRAMNIAEKLEWEFIPYPVDFRVGRDKIKFVPNFTKILQNFNTFNLASHEIVGLISYYYLGRTSKIF</sequence>
<dbReference type="CDD" id="cd06259">
    <property type="entry name" value="YdcF-like"/>
    <property type="match status" value="1"/>
</dbReference>
<dbReference type="EMBL" id="UINC01209482">
    <property type="protein sequence ID" value="SVE32519.1"/>
    <property type="molecule type" value="Genomic_DNA"/>
</dbReference>
<dbReference type="PANTHER" id="PTHR30336:SF4">
    <property type="entry name" value="ENVELOPE BIOGENESIS FACTOR ELYC"/>
    <property type="match status" value="1"/>
</dbReference>
<accession>A0A383CKE4</accession>
<organism evidence="2">
    <name type="scientific">marine metagenome</name>
    <dbReference type="NCBI Taxonomy" id="408172"/>
    <lineage>
        <taxon>unclassified sequences</taxon>
        <taxon>metagenomes</taxon>
        <taxon>ecological metagenomes</taxon>
    </lineage>
</organism>
<feature type="domain" description="DUF218" evidence="1">
    <location>
        <begin position="7"/>
        <end position="148"/>
    </location>
</feature>
<protein>
    <recommendedName>
        <fullName evidence="1">DUF218 domain-containing protein</fullName>
    </recommendedName>
</protein>
<dbReference type="GO" id="GO:0000270">
    <property type="term" value="P:peptidoglycan metabolic process"/>
    <property type="evidence" value="ECO:0007669"/>
    <property type="project" value="TreeGrafter"/>
</dbReference>
<dbReference type="Pfam" id="PF02698">
    <property type="entry name" value="DUF218"/>
    <property type="match status" value="1"/>
</dbReference>
<reference evidence="2" key="1">
    <citation type="submission" date="2018-05" db="EMBL/GenBank/DDBJ databases">
        <authorList>
            <person name="Lanie J.A."/>
            <person name="Ng W.-L."/>
            <person name="Kazmierczak K.M."/>
            <person name="Andrzejewski T.M."/>
            <person name="Davidsen T.M."/>
            <person name="Wayne K.J."/>
            <person name="Tettelin H."/>
            <person name="Glass J.I."/>
            <person name="Rusch D."/>
            <person name="Podicherti R."/>
            <person name="Tsui H.-C.T."/>
            <person name="Winkler M.E."/>
        </authorList>
    </citation>
    <scope>NUCLEOTIDE SEQUENCE</scope>
</reference>
<dbReference type="InterPro" id="IPR014729">
    <property type="entry name" value="Rossmann-like_a/b/a_fold"/>
</dbReference>
<evidence type="ECO:0000259" key="1">
    <source>
        <dbReference type="Pfam" id="PF02698"/>
    </source>
</evidence>
<proteinExistence type="predicted"/>
<dbReference type="GO" id="GO:0043164">
    <property type="term" value="P:Gram-negative-bacterium-type cell wall biogenesis"/>
    <property type="evidence" value="ECO:0007669"/>
    <property type="project" value="TreeGrafter"/>
</dbReference>
<dbReference type="PANTHER" id="PTHR30336">
    <property type="entry name" value="INNER MEMBRANE PROTEIN, PROBABLE PERMEASE"/>
    <property type="match status" value="1"/>
</dbReference>
<feature type="non-terminal residue" evidence="2">
    <location>
        <position position="1"/>
    </location>
</feature>
<dbReference type="Gene3D" id="3.40.50.620">
    <property type="entry name" value="HUPs"/>
    <property type="match status" value="1"/>
</dbReference>
<dbReference type="AlphaFoldDB" id="A0A383CKE4"/>
<dbReference type="InterPro" id="IPR003848">
    <property type="entry name" value="DUF218"/>
</dbReference>
<gene>
    <name evidence="2" type="ORF">METZ01_LOCUS485373</name>
</gene>
<evidence type="ECO:0000313" key="2">
    <source>
        <dbReference type="EMBL" id="SVE32519.1"/>
    </source>
</evidence>
<dbReference type="InterPro" id="IPR051599">
    <property type="entry name" value="Cell_Envelope_Assoc"/>
</dbReference>